<dbReference type="RefSeq" id="XP_043131763.1">
    <property type="nucleotide sequence ID" value="XM_043281553.1"/>
</dbReference>
<proteinExistence type="predicted"/>
<dbReference type="GeneID" id="66977600"/>
<dbReference type="KEGG" id="ache:ACHE_10643A"/>
<dbReference type="AlphaFoldDB" id="A0A7R7ZJC7"/>
<name>A0A7R7ZJC7_ASPCH</name>
<gene>
    <name evidence="1" type="ORF">ACHE_10643A</name>
</gene>
<organism evidence="1 2">
    <name type="scientific">Aspergillus chevalieri</name>
    <name type="common">Eurotium chevalieri</name>
    <dbReference type="NCBI Taxonomy" id="182096"/>
    <lineage>
        <taxon>Eukaryota</taxon>
        <taxon>Fungi</taxon>
        <taxon>Dikarya</taxon>
        <taxon>Ascomycota</taxon>
        <taxon>Pezizomycotina</taxon>
        <taxon>Eurotiomycetes</taxon>
        <taxon>Eurotiomycetidae</taxon>
        <taxon>Eurotiales</taxon>
        <taxon>Aspergillaceae</taxon>
        <taxon>Aspergillus</taxon>
        <taxon>Aspergillus subgen. Aspergillus</taxon>
    </lineage>
</organism>
<evidence type="ECO:0000313" key="2">
    <source>
        <dbReference type="Proteomes" id="UP000637239"/>
    </source>
</evidence>
<keyword evidence="2" id="KW-1185">Reference proteome</keyword>
<dbReference type="EMBL" id="AP024416">
    <property type="protein sequence ID" value="BCR83241.1"/>
    <property type="molecule type" value="Genomic_DNA"/>
</dbReference>
<sequence>MPFIPVPEPGFYEHIINRPLPTIVHFWDSQGPPTQEFQILESGHHPGSELETFFVDVSQFPVPDGPSDVPVTILFNQGQQLDIADGGDIPKFFQLLERAERGF</sequence>
<dbReference type="Proteomes" id="UP000637239">
    <property type="component" value="Chromosome 1"/>
</dbReference>
<reference evidence="1" key="1">
    <citation type="submission" date="2021-01" db="EMBL/GenBank/DDBJ databases">
        <authorList>
            <consortium name="Aspergillus chevalieri M1 genome sequencing consortium"/>
            <person name="Kazuki M."/>
            <person name="Futagami T."/>
        </authorList>
    </citation>
    <scope>NUCLEOTIDE SEQUENCE</scope>
    <source>
        <strain evidence="1">M1</strain>
    </source>
</reference>
<evidence type="ECO:0000313" key="1">
    <source>
        <dbReference type="EMBL" id="BCR83241.1"/>
    </source>
</evidence>
<reference evidence="1" key="2">
    <citation type="submission" date="2021-02" db="EMBL/GenBank/DDBJ databases">
        <title>Aspergillus chevalieri M1 genome sequence.</title>
        <authorList>
            <person name="Kadooka C."/>
            <person name="Mori K."/>
            <person name="Futagami T."/>
        </authorList>
    </citation>
    <scope>NUCLEOTIDE SEQUENCE</scope>
    <source>
        <strain evidence="1">M1</strain>
    </source>
</reference>
<protein>
    <submittedName>
        <fullName evidence="1">Uncharacterized protein</fullName>
    </submittedName>
</protein>
<accession>A0A7R7ZJC7</accession>